<feature type="domain" description="Band 7" evidence="2">
    <location>
        <begin position="238"/>
        <end position="331"/>
    </location>
</feature>
<dbReference type="AlphaFoldDB" id="A0AAD3CQ36"/>
<dbReference type="EMBL" id="BLLK01000038">
    <property type="protein sequence ID" value="GFH50078.1"/>
    <property type="molecule type" value="Genomic_DNA"/>
</dbReference>
<sequence>MTASSQKTDSSQKYPITNETHSLIMSSKVKDIPQAAEPSFEQSASGDTESIDTRIVFGEDAPAYKVLQDANLLVTKYRKQKFEDIFEECDLTPNSSHSKNFDMRMKYGVYWTPGCGFLLYKLWFREVTVPLGHVVCFTDDNENHIFAKPGIHNIQNAFLSQKGSPIALFGNQRNIIEHGDRCVFTVPEGYLGYATDFNIPILLPPGLHSWRSETLRFEKMIRLDGSPVVVVGPYTILTVDEGYFAITTNNGRQVILEGGKCHLLTHRKWKFERFVNMKIQCEDLRQINVATADNTLMNIDATIVWKIKDINKAAAVMTETIMQSDLSVGSITEDDIGSLSKLRKDIMKQGVGAIARFISQINYEDHMNEIFSEAGSFVSGNKSVSSTKSNKEVDNPMFNKERLDEAVNDANEIVHEFGVEITSINLIAAYPADMSVGNGPQGAFKETDARSKVSKVTNNDVGDDNDEYMDILSVDDDHSNTA</sequence>
<evidence type="ECO:0000259" key="2">
    <source>
        <dbReference type="Pfam" id="PF01145"/>
    </source>
</evidence>
<name>A0AAD3CQ36_9STRA</name>
<evidence type="ECO:0000256" key="1">
    <source>
        <dbReference type="SAM" id="MobiDB-lite"/>
    </source>
</evidence>
<dbReference type="InterPro" id="IPR001107">
    <property type="entry name" value="Band_7"/>
</dbReference>
<comment type="caution">
    <text evidence="3">The sequence shown here is derived from an EMBL/GenBank/DDBJ whole genome shotgun (WGS) entry which is preliminary data.</text>
</comment>
<dbReference type="Pfam" id="PF01145">
    <property type="entry name" value="Band_7"/>
    <property type="match status" value="1"/>
</dbReference>
<feature type="region of interest" description="Disordered" evidence="1">
    <location>
        <begin position="441"/>
        <end position="468"/>
    </location>
</feature>
<dbReference type="SUPFAM" id="SSF117892">
    <property type="entry name" value="Band 7/SPFH domain"/>
    <property type="match status" value="1"/>
</dbReference>
<protein>
    <recommendedName>
        <fullName evidence="2">Band 7 domain-containing protein</fullName>
    </recommendedName>
</protein>
<accession>A0AAD3CQ36</accession>
<dbReference type="InterPro" id="IPR036013">
    <property type="entry name" value="Band_7/SPFH_dom_sf"/>
</dbReference>
<evidence type="ECO:0000313" key="3">
    <source>
        <dbReference type="EMBL" id="GFH50078.1"/>
    </source>
</evidence>
<proteinExistence type="predicted"/>
<keyword evidence="4" id="KW-1185">Reference proteome</keyword>
<evidence type="ECO:0000313" key="4">
    <source>
        <dbReference type="Proteomes" id="UP001054902"/>
    </source>
</evidence>
<dbReference type="Gene3D" id="3.30.479.30">
    <property type="entry name" value="Band 7 domain"/>
    <property type="match status" value="1"/>
</dbReference>
<dbReference type="Proteomes" id="UP001054902">
    <property type="component" value="Unassembled WGS sequence"/>
</dbReference>
<gene>
    <name evidence="3" type="ORF">CTEN210_06554</name>
</gene>
<reference evidence="3 4" key="1">
    <citation type="journal article" date="2021" name="Sci. Rep.">
        <title>The genome of the diatom Chaetoceros tenuissimus carries an ancient integrated fragment of an extant virus.</title>
        <authorList>
            <person name="Hongo Y."/>
            <person name="Kimura K."/>
            <person name="Takaki Y."/>
            <person name="Yoshida Y."/>
            <person name="Baba S."/>
            <person name="Kobayashi G."/>
            <person name="Nagasaki K."/>
            <person name="Hano T."/>
            <person name="Tomaru Y."/>
        </authorList>
    </citation>
    <scope>NUCLEOTIDE SEQUENCE [LARGE SCALE GENOMIC DNA]</scope>
    <source>
        <strain evidence="3 4">NIES-3715</strain>
    </source>
</reference>
<organism evidence="3 4">
    <name type="scientific">Chaetoceros tenuissimus</name>
    <dbReference type="NCBI Taxonomy" id="426638"/>
    <lineage>
        <taxon>Eukaryota</taxon>
        <taxon>Sar</taxon>
        <taxon>Stramenopiles</taxon>
        <taxon>Ochrophyta</taxon>
        <taxon>Bacillariophyta</taxon>
        <taxon>Coscinodiscophyceae</taxon>
        <taxon>Chaetocerotophycidae</taxon>
        <taxon>Chaetocerotales</taxon>
        <taxon>Chaetocerotaceae</taxon>
        <taxon>Chaetoceros</taxon>
    </lineage>
</organism>